<dbReference type="CDD" id="cd01335">
    <property type="entry name" value="Radical_SAM"/>
    <property type="match status" value="1"/>
</dbReference>
<dbReference type="SMART" id="SM00729">
    <property type="entry name" value="Elp3"/>
    <property type="match status" value="1"/>
</dbReference>
<dbReference type="GO" id="GO:0005737">
    <property type="term" value="C:cytoplasm"/>
    <property type="evidence" value="ECO:0007669"/>
    <property type="project" value="UniProtKB-SubCell"/>
</dbReference>
<dbReference type="GO" id="GO:0046872">
    <property type="term" value="F:metal ion binding"/>
    <property type="evidence" value="ECO:0007669"/>
    <property type="project" value="UniProtKB-KW"/>
</dbReference>
<dbReference type="Pfam" id="PF04055">
    <property type="entry name" value="Radical_SAM"/>
    <property type="match status" value="1"/>
</dbReference>
<accession>A0A1L4D4E2</accession>
<evidence type="ECO:0000256" key="8">
    <source>
        <dbReference type="ARBA" id="ARBA00047326"/>
    </source>
</evidence>
<dbReference type="InterPro" id="IPR007197">
    <property type="entry name" value="rSAM"/>
</dbReference>
<evidence type="ECO:0000256" key="5">
    <source>
        <dbReference type="ARBA" id="ARBA00022723"/>
    </source>
</evidence>
<dbReference type="EMBL" id="CP017834">
    <property type="protein sequence ID" value="APJ05085.1"/>
    <property type="molecule type" value="Genomic_DNA"/>
</dbReference>
<reference evidence="11 12" key="1">
    <citation type="submission" date="2016-10" db="EMBL/GenBank/DDBJ databases">
        <title>Silvanigrella aquatica sp. nov., isolated from a freshwater lake located in the Black Forest, Germany, description of Silvanigrellaceae fam. nov., Silvanigrellales ord. nov., reclassification of the order Bdellovibrionales in the class Oligoflexia, reclassification of the families Bacteriovoracaceae and Halobacteriovoraceae in the new order Bacteriovoracales ord. nov., and reclassification of the family Pseudobacteriovoracaceae in the order Oligoflexiales.</title>
        <authorList>
            <person name="Hahn M.W."/>
            <person name="Schmidt J."/>
            <person name="Koll U."/>
            <person name="Rohde M."/>
            <person name="Verbag S."/>
            <person name="Pitt A."/>
            <person name="Nakai R."/>
            <person name="Naganuma T."/>
            <person name="Lang E."/>
        </authorList>
    </citation>
    <scope>NUCLEOTIDE SEQUENCE [LARGE SCALE GENOMIC DNA]</scope>
    <source>
        <strain evidence="11 12">MWH-Nonnen-W8red</strain>
    </source>
</reference>
<keyword evidence="7 9" id="KW-0411">Iron-sulfur</keyword>
<keyword evidence="2 9" id="KW-0963">Cytoplasm</keyword>
<feature type="domain" description="Radical SAM core" evidence="10">
    <location>
        <begin position="53"/>
        <end position="274"/>
    </location>
</feature>
<dbReference type="NCBIfam" id="NF009544">
    <property type="entry name" value="PRK12928.1"/>
    <property type="match status" value="1"/>
</dbReference>
<feature type="binding site" evidence="9">
    <location>
        <position position="46"/>
    </location>
    <ligand>
        <name>[4Fe-4S] cluster</name>
        <dbReference type="ChEBI" id="CHEBI:49883"/>
        <label>1</label>
    </ligand>
</feature>
<keyword evidence="6 9" id="KW-0408">Iron</keyword>
<dbReference type="EC" id="2.8.1.8" evidence="9"/>
<comment type="subcellular location">
    <subcellularLocation>
        <location evidence="9">Cytoplasm</location>
    </subcellularLocation>
</comment>
<evidence type="ECO:0000313" key="12">
    <source>
        <dbReference type="Proteomes" id="UP000184731"/>
    </source>
</evidence>
<evidence type="ECO:0000256" key="4">
    <source>
        <dbReference type="ARBA" id="ARBA00022691"/>
    </source>
</evidence>
<evidence type="ECO:0000256" key="2">
    <source>
        <dbReference type="ARBA" id="ARBA00022490"/>
    </source>
</evidence>
<evidence type="ECO:0000256" key="3">
    <source>
        <dbReference type="ARBA" id="ARBA00022679"/>
    </source>
</evidence>
<feature type="binding site" evidence="9">
    <location>
        <position position="71"/>
    </location>
    <ligand>
        <name>[4Fe-4S] cluster</name>
        <dbReference type="ChEBI" id="CHEBI:49883"/>
        <label>2</label>
        <note>4Fe-4S-S-AdoMet</note>
    </ligand>
</feature>
<proteinExistence type="inferred from homology"/>
<comment type="pathway">
    <text evidence="9">Protein modification; protein lipoylation via endogenous pathway; protein N(6)-(lipoyl)lysine from octanoyl-[acyl-carrier-protein]: step 2/2.</text>
</comment>
<dbReference type="PROSITE" id="PS51918">
    <property type="entry name" value="RADICAL_SAM"/>
    <property type="match status" value="1"/>
</dbReference>
<evidence type="ECO:0000256" key="7">
    <source>
        <dbReference type="ARBA" id="ARBA00023014"/>
    </source>
</evidence>
<feature type="binding site" evidence="9">
    <location>
        <position position="67"/>
    </location>
    <ligand>
        <name>[4Fe-4S] cluster</name>
        <dbReference type="ChEBI" id="CHEBI:49883"/>
        <label>2</label>
        <note>4Fe-4S-S-AdoMet</note>
    </ligand>
</feature>
<evidence type="ECO:0000313" key="11">
    <source>
        <dbReference type="EMBL" id="APJ05085.1"/>
    </source>
</evidence>
<comment type="catalytic activity">
    <reaction evidence="8 9">
        <text>[[Fe-S] cluster scaffold protein carrying a second [4Fe-4S](2+) cluster] + N(6)-octanoyl-L-lysyl-[protein] + 2 oxidized [2Fe-2S]-[ferredoxin] + 2 S-adenosyl-L-methionine + 4 H(+) = [[Fe-S] cluster scaffold protein] + N(6)-[(R)-dihydrolipoyl]-L-lysyl-[protein] + 4 Fe(3+) + 2 hydrogen sulfide + 2 5'-deoxyadenosine + 2 L-methionine + 2 reduced [2Fe-2S]-[ferredoxin]</text>
        <dbReference type="Rhea" id="RHEA:16585"/>
        <dbReference type="Rhea" id="RHEA-COMP:9928"/>
        <dbReference type="Rhea" id="RHEA-COMP:10000"/>
        <dbReference type="Rhea" id="RHEA-COMP:10001"/>
        <dbReference type="Rhea" id="RHEA-COMP:10475"/>
        <dbReference type="Rhea" id="RHEA-COMP:14568"/>
        <dbReference type="Rhea" id="RHEA-COMP:14569"/>
        <dbReference type="ChEBI" id="CHEBI:15378"/>
        <dbReference type="ChEBI" id="CHEBI:17319"/>
        <dbReference type="ChEBI" id="CHEBI:29034"/>
        <dbReference type="ChEBI" id="CHEBI:29919"/>
        <dbReference type="ChEBI" id="CHEBI:33722"/>
        <dbReference type="ChEBI" id="CHEBI:33737"/>
        <dbReference type="ChEBI" id="CHEBI:33738"/>
        <dbReference type="ChEBI" id="CHEBI:57844"/>
        <dbReference type="ChEBI" id="CHEBI:59789"/>
        <dbReference type="ChEBI" id="CHEBI:78809"/>
        <dbReference type="ChEBI" id="CHEBI:83100"/>
        <dbReference type="EC" id="2.8.1.8"/>
    </reaction>
</comment>
<dbReference type="SUPFAM" id="SSF102114">
    <property type="entry name" value="Radical SAM enzymes"/>
    <property type="match status" value="1"/>
</dbReference>
<dbReference type="NCBIfam" id="NF004019">
    <property type="entry name" value="PRK05481.1"/>
    <property type="match status" value="1"/>
</dbReference>
<keyword evidence="12" id="KW-1185">Reference proteome</keyword>
<evidence type="ECO:0000259" key="10">
    <source>
        <dbReference type="PROSITE" id="PS51918"/>
    </source>
</evidence>
<keyword evidence="4 9" id="KW-0949">S-adenosyl-L-methionine</keyword>
<feature type="binding site" evidence="9">
    <location>
        <position position="52"/>
    </location>
    <ligand>
        <name>[4Fe-4S] cluster</name>
        <dbReference type="ChEBI" id="CHEBI:49883"/>
        <label>1</label>
    </ligand>
</feature>
<dbReference type="FunFam" id="3.20.20.70:FF:000040">
    <property type="entry name" value="Lipoyl synthase"/>
    <property type="match status" value="1"/>
</dbReference>
<dbReference type="Gene3D" id="3.20.20.70">
    <property type="entry name" value="Aldolase class I"/>
    <property type="match status" value="1"/>
</dbReference>
<dbReference type="SFLD" id="SFLDS00029">
    <property type="entry name" value="Radical_SAM"/>
    <property type="match status" value="1"/>
</dbReference>
<evidence type="ECO:0000256" key="6">
    <source>
        <dbReference type="ARBA" id="ARBA00023004"/>
    </source>
</evidence>
<dbReference type="PANTHER" id="PTHR10949:SF0">
    <property type="entry name" value="LIPOYL SYNTHASE, MITOCHONDRIAL"/>
    <property type="match status" value="1"/>
</dbReference>
<dbReference type="Pfam" id="PF16881">
    <property type="entry name" value="LIAS_N"/>
    <property type="match status" value="1"/>
</dbReference>
<dbReference type="STRING" id="1915309.AXG55_04400"/>
<dbReference type="AlphaFoldDB" id="A0A1L4D4E2"/>
<keyword evidence="5 9" id="KW-0479">Metal-binding</keyword>
<dbReference type="InterPro" id="IPR031691">
    <property type="entry name" value="LIAS_N"/>
</dbReference>
<keyword evidence="1 9" id="KW-0004">4Fe-4S</keyword>
<dbReference type="GO" id="GO:0016992">
    <property type="term" value="F:lipoate synthase activity"/>
    <property type="evidence" value="ECO:0007669"/>
    <property type="project" value="UniProtKB-UniRule"/>
</dbReference>
<dbReference type="UniPathway" id="UPA00538">
    <property type="reaction ID" value="UER00593"/>
</dbReference>
<dbReference type="KEGG" id="saqi:AXG55_04400"/>
<name>A0A1L4D4E2_9BACT</name>
<feature type="binding site" evidence="9">
    <location>
        <position position="41"/>
    </location>
    <ligand>
        <name>[4Fe-4S] cluster</name>
        <dbReference type="ChEBI" id="CHEBI:49883"/>
        <label>1</label>
    </ligand>
</feature>
<dbReference type="GO" id="GO:0051539">
    <property type="term" value="F:4 iron, 4 sulfur cluster binding"/>
    <property type="evidence" value="ECO:0007669"/>
    <property type="project" value="UniProtKB-UniRule"/>
</dbReference>
<feature type="binding site" evidence="9">
    <location>
        <position position="285"/>
    </location>
    <ligand>
        <name>[4Fe-4S] cluster</name>
        <dbReference type="ChEBI" id="CHEBI:49883"/>
        <label>1</label>
    </ligand>
</feature>
<dbReference type="InterPro" id="IPR058240">
    <property type="entry name" value="rSAM_sf"/>
</dbReference>
<dbReference type="InterPro" id="IPR006638">
    <property type="entry name" value="Elp3/MiaA/NifB-like_rSAM"/>
</dbReference>
<dbReference type="Proteomes" id="UP000184731">
    <property type="component" value="Chromosome"/>
</dbReference>
<dbReference type="PIRSF" id="PIRSF005963">
    <property type="entry name" value="Lipoyl_synth"/>
    <property type="match status" value="1"/>
</dbReference>
<evidence type="ECO:0000256" key="9">
    <source>
        <dbReference type="HAMAP-Rule" id="MF_00206"/>
    </source>
</evidence>
<sequence length="296" mass="33061">MYHPKTGRPLKPQWLKVGLTGGDVLYSIKKDLREKKLFTVCEEAKCPNISGCWNTGTATFMIMGDTCTRGCRFCHIKTGNPEGLLDHEEPSKVAESIQTMNLSYAVITMVDRDDLPDGGAAHIARTIIEINKQNPKTRVEILAGDFRGQEESIHKIIHAGRGLDVFAHNIETVRRLSPRVRDARAKYDQSLTVLKKALQLGPKSMLTKSAIMLGLGEEFSEVEESLHDLRSAGVDIVTIGQYLQPTPKHLTVKRFVHPDEFEFWKDVAKKMGFKAVASGPLVRSSYKASELFPEVK</sequence>
<dbReference type="GO" id="GO:0009249">
    <property type="term" value="P:protein lipoylation"/>
    <property type="evidence" value="ECO:0007669"/>
    <property type="project" value="UniProtKB-UniRule"/>
</dbReference>
<dbReference type="HAMAP" id="MF_00206">
    <property type="entry name" value="Lipoyl_synth"/>
    <property type="match status" value="1"/>
</dbReference>
<dbReference type="PANTHER" id="PTHR10949">
    <property type="entry name" value="LIPOYL SYNTHASE"/>
    <property type="match status" value="1"/>
</dbReference>
<dbReference type="NCBIfam" id="TIGR00510">
    <property type="entry name" value="lipA"/>
    <property type="match status" value="1"/>
</dbReference>
<organism evidence="11 12">
    <name type="scientific">Silvanigrella aquatica</name>
    <dbReference type="NCBI Taxonomy" id="1915309"/>
    <lineage>
        <taxon>Bacteria</taxon>
        <taxon>Pseudomonadati</taxon>
        <taxon>Bdellovibrionota</taxon>
        <taxon>Oligoflexia</taxon>
        <taxon>Silvanigrellales</taxon>
        <taxon>Silvanigrellaceae</taxon>
        <taxon>Silvanigrella</taxon>
    </lineage>
</organism>
<comment type="similarity">
    <text evidence="9">Belongs to the radical SAM superfamily. Lipoyl synthase family.</text>
</comment>
<dbReference type="InterPro" id="IPR013785">
    <property type="entry name" value="Aldolase_TIM"/>
</dbReference>
<feature type="binding site" evidence="9">
    <location>
        <position position="74"/>
    </location>
    <ligand>
        <name>[4Fe-4S] cluster</name>
        <dbReference type="ChEBI" id="CHEBI:49883"/>
        <label>2</label>
        <note>4Fe-4S-S-AdoMet</note>
    </ligand>
</feature>
<gene>
    <name evidence="9" type="primary">lipA</name>
    <name evidence="11" type="ORF">AXG55_04400</name>
</gene>
<dbReference type="SFLD" id="SFLDF00271">
    <property type="entry name" value="lipoyl_synthase"/>
    <property type="match status" value="1"/>
</dbReference>
<evidence type="ECO:0000256" key="1">
    <source>
        <dbReference type="ARBA" id="ARBA00022485"/>
    </source>
</evidence>
<keyword evidence="3 9" id="KW-0808">Transferase</keyword>
<comment type="function">
    <text evidence="9">Catalyzes the radical-mediated insertion of two sulfur atoms into the C-6 and C-8 positions of the octanoyl moiety bound to the lipoyl domains of lipoate-dependent enzymes, thereby converting the octanoylated domains into lipoylated derivatives.</text>
</comment>
<comment type="cofactor">
    <cofactor evidence="9">
        <name>[4Fe-4S] cluster</name>
        <dbReference type="ChEBI" id="CHEBI:49883"/>
    </cofactor>
    <text evidence="9">Binds 2 [4Fe-4S] clusters per subunit. One cluster is coordinated with 3 cysteines and an exchangeable S-adenosyl-L-methionine.</text>
</comment>
<dbReference type="InterPro" id="IPR003698">
    <property type="entry name" value="Lipoyl_synth"/>
</dbReference>
<dbReference type="SFLD" id="SFLDG01058">
    <property type="entry name" value="lipoyl_synthase_like"/>
    <property type="match status" value="1"/>
</dbReference>
<protein>
    <recommendedName>
        <fullName evidence="9">Lipoyl synthase</fullName>
        <ecNumber evidence="9">2.8.1.8</ecNumber>
    </recommendedName>
    <alternativeName>
        <fullName evidence="9">Lip-syn</fullName>
        <shortName evidence="9">LS</shortName>
    </alternativeName>
    <alternativeName>
        <fullName evidence="9">Lipoate synthase</fullName>
    </alternativeName>
    <alternativeName>
        <fullName evidence="9">Lipoic acid synthase</fullName>
    </alternativeName>
    <alternativeName>
        <fullName evidence="9">Sulfur insertion protein LipA</fullName>
    </alternativeName>
</protein>